<feature type="compositionally biased region" description="Low complexity" evidence="2">
    <location>
        <begin position="664"/>
        <end position="674"/>
    </location>
</feature>
<evidence type="ECO:0000256" key="2">
    <source>
        <dbReference type="SAM" id="MobiDB-lite"/>
    </source>
</evidence>
<feature type="compositionally biased region" description="Low complexity" evidence="2">
    <location>
        <begin position="419"/>
        <end position="429"/>
    </location>
</feature>
<evidence type="ECO:0000256" key="1">
    <source>
        <dbReference type="ARBA" id="ARBA00007319"/>
    </source>
</evidence>
<accession>A0ABN9QET7</accession>
<feature type="region of interest" description="Disordered" evidence="2">
    <location>
        <begin position="414"/>
        <end position="515"/>
    </location>
</feature>
<comment type="similarity">
    <text evidence="1">Belongs to the peptidase M24 family.</text>
</comment>
<dbReference type="InterPro" id="IPR047113">
    <property type="entry name" value="PA2G4/ARX1"/>
</dbReference>
<feature type="region of interest" description="Disordered" evidence="2">
    <location>
        <begin position="648"/>
        <end position="711"/>
    </location>
</feature>
<keyword evidence="4" id="KW-1185">Reference proteome</keyword>
<comment type="caution">
    <text evidence="3">The sequence shown here is derived from an EMBL/GenBank/DDBJ whole genome shotgun (WGS) entry which is preliminary data.</text>
</comment>
<evidence type="ECO:0000313" key="3">
    <source>
        <dbReference type="EMBL" id="CAK0802090.1"/>
    </source>
</evidence>
<name>A0ABN9QET7_9DINO</name>
<evidence type="ECO:0000313" key="4">
    <source>
        <dbReference type="Proteomes" id="UP001189429"/>
    </source>
</evidence>
<reference evidence="3" key="1">
    <citation type="submission" date="2023-10" db="EMBL/GenBank/DDBJ databases">
        <authorList>
            <person name="Chen Y."/>
            <person name="Shah S."/>
            <person name="Dougan E. K."/>
            <person name="Thang M."/>
            <person name="Chan C."/>
        </authorList>
    </citation>
    <scope>NUCLEOTIDE SEQUENCE [LARGE SCALE GENOMIC DNA]</scope>
</reference>
<dbReference type="PANTHER" id="PTHR10804:SF11">
    <property type="entry name" value="PROLIFERATION-ASSOCIATED PROTEIN 2G4"/>
    <property type="match status" value="1"/>
</dbReference>
<sequence>MGGSIYVGETVVKIKGNGVQAGTRAMGGAWQRAERAIRGISAVDEDGLSLARRHCQWQRWQRFDDMFLGMWKVLKAMRLLHEAQVLELGWSGALKRVNFFAVPQERRASHSMVDCVLCTTLACAGMWQIVMELVTQVVKPLSRRVAMAAGGVGANLSKIQSSRVLCMLGSVPLEQLELLWQEAQHPWRSVLMSSFTGKARVCIKSKSLWCGATPLRTGCHIMLGHYISGEFSGLAASCGHLGLSRCYLLLVDNNWKVSIATAQKSEFGMFSAQTFPPLRSLTYWLQYAPAIERLVRCKGIFFPIASGMAQADSRGGRGGRGPRHPRGDGSTVPSDAAAEAARRFGRAEALCEAHLAEAEPLDQTDLEKIMADQPLPRTPSGPRPNSLSPSLPEDRDSVAQRLRSEIERVKTELEQAQLSAASRAARSRSTPGANLGRKPTSRARASRALSPSRLRISPSPSRRRALPSAESGRKTKRAKTDEQQEKPGPPLKETRSRPGKKGKGTSKLSGAPRPEWYALDDSDAEAAAEPEAAAPAEWGALLAWWSDLPEPLGVITAASGDVQGLSVGLSISPSAVTCSSLIGYWAKRHELLDEYPVLKEKDGQFVAQFKFTLLLLPGGTKKITGLALGEKNVASQLSVQDEDLKKLLASSANPKKQKKKKAAGGKAPGRPASSDPGSHRYSARPHPPPWRRAPRPLEQRRTSRSTPQSGK</sequence>
<gene>
    <name evidence="3" type="ORF">PCOR1329_LOCUS9719</name>
</gene>
<dbReference type="PANTHER" id="PTHR10804">
    <property type="entry name" value="PROTEASE FAMILY M24 METHIONYL AMINOPEPTIDASE, AMINOPEPTIDASE P"/>
    <property type="match status" value="1"/>
</dbReference>
<feature type="compositionally biased region" description="Low complexity" evidence="2">
    <location>
        <begin position="446"/>
        <end position="460"/>
    </location>
</feature>
<feature type="region of interest" description="Disordered" evidence="2">
    <location>
        <begin position="310"/>
        <end position="339"/>
    </location>
</feature>
<proteinExistence type="inferred from homology"/>
<dbReference type="Gene3D" id="3.90.230.10">
    <property type="entry name" value="Creatinase/methionine aminopeptidase superfamily"/>
    <property type="match status" value="1"/>
</dbReference>
<feature type="region of interest" description="Disordered" evidence="2">
    <location>
        <begin position="372"/>
        <end position="399"/>
    </location>
</feature>
<dbReference type="EMBL" id="CAUYUJ010002725">
    <property type="protein sequence ID" value="CAK0802090.1"/>
    <property type="molecule type" value="Genomic_DNA"/>
</dbReference>
<dbReference type="Proteomes" id="UP001189429">
    <property type="component" value="Unassembled WGS sequence"/>
</dbReference>
<dbReference type="InterPro" id="IPR036005">
    <property type="entry name" value="Creatinase/aminopeptidase-like"/>
</dbReference>
<protein>
    <submittedName>
        <fullName evidence="3">Uncharacterized protein</fullName>
    </submittedName>
</protein>
<organism evidence="3 4">
    <name type="scientific">Prorocentrum cordatum</name>
    <dbReference type="NCBI Taxonomy" id="2364126"/>
    <lineage>
        <taxon>Eukaryota</taxon>
        <taxon>Sar</taxon>
        <taxon>Alveolata</taxon>
        <taxon>Dinophyceae</taxon>
        <taxon>Prorocentrales</taxon>
        <taxon>Prorocentraceae</taxon>
        <taxon>Prorocentrum</taxon>
    </lineage>
</organism>